<dbReference type="SUPFAM" id="SSF50729">
    <property type="entry name" value="PH domain-like"/>
    <property type="match status" value="1"/>
</dbReference>
<accession>A0A0G4ENJ4</accession>
<feature type="compositionally biased region" description="Basic and acidic residues" evidence="1">
    <location>
        <begin position="406"/>
        <end position="420"/>
    </location>
</feature>
<evidence type="ECO:0000256" key="1">
    <source>
        <dbReference type="SAM" id="MobiDB-lite"/>
    </source>
</evidence>
<dbReference type="AlphaFoldDB" id="A0A0G4ENJ4"/>
<dbReference type="Proteomes" id="UP000041254">
    <property type="component" value="Unassembled WGS sequence"/>
</dbReference>
<feature type="compositionally biased region" description="Polar residues" evidence="1">
    <location>
        <begin position="479"/>
        <end position="492"/>
    </location>
</feature>
<gene>
    <name evidence="2" type="ORF">Vbra_2876</name>
</gene>
<proteinExistence type="predicted"/>
<dbReference type="InParanoid" id="A0A0G4ENJ4"/>
<evidence type="ECO:0000313" key="2">
    <source>
        <dbReference type="EMBL" id="CEL99168.1"/>
    </source>
</evidence>
<feature type="region of interest" description="Disordered" evidence="1">
    <location>
        <begin position="463"/>
        <end position="498"/>
    </location>
</feature>
<protein>
    <recommendedName>
        <fullName evidence="4">PH domain-containing protein</fullName>
    </recommendedName>
</protein>
<name>A0A0G4ENJ4_VITBC</name>
<sequence>MGVSGSSYCRPSVTVTDEEWVPEWAVSPKTTASFMDSCAVFTLERDAHFGIIYKEGRVLKRGDSWPYFWAMRKLYLYNTTLVYSDPLAGSGPDSPRGVKWITPKTVIWKPDNFLGYPRCLLVFEPPEGVSRYTSSDADLLKAFARAEFPKFALHMPSDCALDKWDEALKEAIKLAKRLKDGDVMDAIRHRKSLNVATTSLRVANREIARLKDEMVQHHFAPRTSPLPTFPSTRDDLSLTPRNPLSVFNPEPLPSLHYLMSESESDFMMQSGANTPSGWSWSGAGTPHPNRMTDMSRVGMGMGTGGFGMRPAPIDMGPLEQIRRLVKDINDEKAVGKSDHIGHDYDEPLSAVRTGIDFPLSTCADDPKHPTSVLSYGDSDVSSAYQDLTDGRDDMLDDWKMVHDKHYEGGDEAGKTDREELTPTDSLDSLNDPEESIISSGRRMEASPATALFSFARRLAVKPNSRSPINVRSKVPRSLSLPSPTVQCVNPHTQKYDGR</sequence>
<evidence type="ECO:0000313" key="3">
    <source>
        <dbReference type="Proteomes" id="UP000041254"/>
    </source>
</evidence>
<dbReference type="EMBL" id="CDMY01000275">
    <property type="protein sequence ID" value="CEL99168.1"/>
    <property type="molecule type" value="Genomic_DNA"/>
</dbReference>
<feature type="region of interest" description="Disordered" evidence="1">
    <location>
        <begin position="406"/>
        <end position="442"/>
    </location>
</feature>
<dbReference type="VEuPathDB" id="CryptoDB:Vbra_2876"/>
<evidence type="ECO:0008006" key="4">
    <source>
        <dbReference type="Google" id="ProtNLM"/>
    </source>
</evidence>
<keyword evidence="3" id="KW-1185">Reference proteome</keyword>
<organism evidence="2 3">
    <name type="scientific">Vitrella brassicaformis (strain CCMP3155)</name>
    <dbReference type="NCBI Taxonomy" id="1169540"/>
    <lineage>
        <taxon>Eukaryota</taxon>
        <taxon>Sar</taxon>
        <taxon>Alveolata</taxon>
        <taxon>Colpodellida</taxon>
        <taxon>Vitrellaceae</taxon>
        <taxon>Vitrella</taxon>
    </lineage>
</organism>
<reference evidence="2 3" key="1">
    <citation type="submission" date="2014-11" db="EMBL/GenBank/DDBJ databases">
        <authorList>
            <person name="Zhu J."/>
            <person name="Qi W."/>
            <person name="Song R."/>
        </authorList>
    </citation>
    <scope>NUCLEOTIDE SEQUENCE [LARGE SCALE GENOMIC DNA]</scope>
</reference>